<dbReference type="Proteomes" id="UP000054248">
    <property type="component" value="Unassembled WGS sequence"/>
</dbReference>
<dbReference type="GO" id="GO:0007029">
    <property type="term" value="P:endoplasmic reticulum organization"/>
    <property type="evidence" value="ECO:0007669"/>
    <property type="project" value="TreeGrafter"/>
</dbReference>
<dbReference type="GO" id="GO:0005198">
    <property type="term" value="F:structural molecule activity"/>
    <property type="evidence" value="ECO:0007669"/>
    <property type="project" value="TreeGrafter"/>
</dbReference>
<name>A0A0C3KLF6_9AGAM</name>
<evidence type="ECO:0000313" key="4">
    <source>
        <dbReference type="EMBL" id="KIO22233.1"/>
    </source>
</evidence>
<dbReference type="STRING" id="1051891.A0A0C3KLF6"/>
<dbReference type="GO" id="GO:0070971">
    <property type="term" value="C:endoplasmic reticulum exit site"/>
    <property type="evidence" value="ECO:0007669"/>
    <property type="project" value="TreeGrafter"/>
</dbReference>
<dbReference type="GO" id="GO:0090110">
    <property type="term" value="P:COPII-coated vesicle cargo loading"/>
    <property type="evidence" value="ECO:0007669"/>
    <property type="project" value="TreeGrafter"/>
</dbReference>
<keyword evidence="5" id="KW-1185">Reference proteome</keyword>
<evidence type="ECO:0000313" key="5">
    <source>
        <dbReference type="Proteomes" id="UP000054248"/>
    </source>
</evidence>
<dbReference type="OrthoDB" id="542917at2759"/>
<reference evidence="4 5" key="1">
    <citation type="submission" date="2014-04" db="EMBL/GenBank/DDBJ databases">
        <authorList>
            <consortium name="DOE Joint Genome Institute"/>
            <person name="Kuo A."/>
            <person name="Girlanda M."/>
            <person name="Perotto S."/>
            <person name="Kohler A."/>
            <person name="Nagy L.G."/>
            <person name="Floudas D."/>
            <person name="Copeland A."/>
            <person name="Barry K.W."/>
            <person name="Cichocki N."/>
            <person name="Veneault-Fourrey C."/>
            <person name="LaButti K."/>
            <person name="Lindquist E.A."/>
            <person name="Lipzen A."/>
            <person name="Lundell T."/>
            <person name="Morin E."/>
            <person name="Murat C."/>
            <person name="Sun H."/>
            <person name="Tunlid A."/>
            <person name="Henrissat B."/>
            <person name="Grigoriev I.V."/>
            <person name="Hibbett D.S."/>
            <person name="Martin F."/>
            <person name="Nordberg H.P."/>
            <person name="Cantor M.N."/>
            <person name="Hua S.X."/>
        </authorList>
    </citation>
    <scope>NUCLEOTIDE SEQUENCE [LARGE SCALE GENOMIC DNA]</scope>
    <source>
        <strain evidence="4 5">MUT 4182</strain>
    </source>
</reference>
<dbReference type="PANTHER" id="PTHR13923">
    <property type="entry name" value="SEC31-RELATED PROTEIN"/>
    <property type="match status" value="1"/>
</dbReference>
<dbReference type="EMBL" id="KN823115">
    <property type="protein sequence ID" value="KIO22233.1"/>
    <property type="molecule type" value="Genomic_DNA"/>
</dbReference>
<dbReference type="AlphaFoldDB" id="A0A0C3KLF6"/>
<dbReference type="Gene3D" id="2.130.10.10">
    <property type="entry name" value="YVTN repeat-like/Quinoprotein amine dehydrogenase"/>
    <property type="match status" value="1"/>
</dbReference>
<reference evidence="5" key="2">
    <citation type="submission" date="2015-01" db="EMBL/GenBank/DDBJ databases">
        <title>Evolutionary Origins and Diversification of the Mycorrhizal Mutualists.</title>
        <authorList>
            <consortium name="DOE Joint Genome Institute"/>
            <consortium name="Mycorrhizal Genomics Consortium"/>
            <person name="Kohler A."/>
            <person name="Kuo A."/>
            <person name="Nagy L.G."/>
            <person name="Floudas D."/>
            <person name="Copeland A."/>
            <person name="Barry K.W."/>
            <person name="Cichocki N."/>
            <person name="Veneault-Fourrey C."/>
            <person name="LaButti K."/>
            <person name="Lindquist E.A."/>
            <person name="Lipzen A."/>
            <person name="Lundell T."/>
            <person name="Morin E."/>
            <person name="Murat C."/>
            <person name="Riley R."/>
            <person name="Ohm R."/>
            <person name="Sun H."/>
            <person name="Tunlid A."/>
            <person name="Henrissat B."/>
            <person name="Grigoriev I.V."/>
            <person name="Hibbett D.S."/>
            <person name="Martin F."/>
        </authorList>
    </citation>
    <scope>NUCLEOTIDE SEQUENCE [LARGE SCALE GENOMIC DNA]</scope>
    <source>
        <strain evidence="5">MUT 4182</strain>
    </source>
</reference>
<keyword evidence="2" id="KW-0853">WD repeat</keyword>
<keyword evidence="3" id="KW-0677">Repeat</keyword>
<protein>
    <submittedName>
        <fullName evidence="4">Uncharacterized protein</fullName>
    </submittedName>
</protein>
<evidence type="ECO:0000256" key="2">
    <source>
        <dbReference type="ARBA" id="ARBA00022574"/>
    </source>
</evidence>
<dbReference type="InterPro" id="IPR040251">
    <property type="entry name" value="SEC31-like"/>
</dbReference>
<keyword evidence="1" id="KW-0813">Transport</keyword>
<dbReference type="HOGENOM" id="CLU_1099170_0_0_1"/>
<proteinExistence type="predicted"/>
<accession>A0A0C3KLF6</accession>
<dbReference type="PANTHER" id="PTHR13923:SF11">
    <property type="entry name" value="SECRETORY 31, ISOFORM D"/>
    <property type="match status" value="1"/>
</dbReference>
<organism evidence="4 5">
    <name type="scientific">Tulasnella calospora MUT 4182</name>
    <dbReference type="NCBI Taxonomy" id="1051891"/>
    <lineage>
        <taxon>Eukaryota</taxon>
        <taxon>Fungi</taxon>
        <taxon>Dikarya</taxon>
        <taxon>Basidiomycota</taxon>
        <taxon>Agaricomycotina</taxon>
        <taxon>Agaricomycetes</taxon>
        <taxon>Cantharellales</taxon>
        <taxon>Tulasnellaceae</taxon>
        <taxon>Tulasnella</taxon>
    </lineage>
</organism>
<dbReference type="GO" id="GO:0030127">
    <property type="term" value="C:COPII vesicle coat"/>
    <property type="evidence" value="ECO:0007669"/>
    <property type="project" value="TreeGrafter"/>
</dbReference>
<evidence type="ECO:0000256" key="3">
    <source>
        <dbReference type="ARBA" id="ARBA00022737"/>
    </source>
</evidence>
<dbReference type="InterPro" id="IPR015943">
    <property type="entry name" value="WD40/YVTN_repeat-like_dom_sf"/>
</dbReference>
<gene>
    <name evidence="4" type="ORF">M407DRAFT_28247</name>
</gene>
<evidence type="ECO:0000256" key="1">
    <source>
        <dbReference type="ARBA" id="ARBA00022448"/>
    </source>
</evidence>
<sequence>MKLKEIHWLSTLALPLYSGLLRSVPGPASGGGHHASCNNGESSTSTLTMLPLKGLEASSRPARGHCNVTTTISEGVTAAGMENGELSSWDAARIVIRMHRPRAPHENTIHPRPIRALDFNDFPAHLISAAAINRDVWDLKNSSEPYSPGARISKFKSVAAGSAVLVTRNANHTEPTHALDSNDLQIRLVSFAPINGDFWDLNDSSKSSTPGARKVLKHQNVIAMSWTSRAHHIFAGNNYPAVLESGAYEGWSR</sequence>